<keyword evidence="1" id="KW-0812">Transmembrane</keyword>
<evidence type="ECO:0000256" key="1">
    <source>
        <dbReference type="SAM" id="Phobius"/>
    </source>
</evidence>
<reference evidence="2 4" key="1">
    <citation type="journal article" date="2016" name="Genome Announc.">
        <title>Complete Genome Sequence of the Amino Acid-Fermenting Clostridium propionicum X2 (DSM 1682).</title>
        <authorList>
            <person name="Poehlein A."/>
            <person name="Schlien K."/>
            <person name="Chowdhury N.P."/>
            <person name="Gottschalk G."/>
            <person name="Buckel W."/>
            <person name="Daniel R."/>
        </authorList>
    </citation>
    <scope>NUCLEOTIDE SEQUENCE [LARGE SCALE GENOMIC DNA]</scope>
    <source>
        <strain evidence="2 4">X2</strain>
    </source>
</reference>
<dbReference type="RefSeq" id="WP_066053514.1">
    <property type="nucleotide sequence ID" value="NZ_CP014223.1"/>
</dbReference>
<dbReference type="EMBL" id="CP014223">
    <property type="protein sequence ID" value="AMJ42541.1"/>
    <property type="molecule type" value="Genomic_DNA"/>
</dbReference>
<evidence type="ECO:0008006" key="6">
    <source>
        <dbReference type="Google" id="ProtNLM"/>
    </source>
</evidence>
<protein>
    <recommendedName>
        <fullName evidence="6">Stage III sporulation protein AC/AD protein family protein</fullName>
    </recommendedName>
</protein>
<evidence type="ECO:0000313" key="5">
    <source>
        <dbReference type="Proteomes" id="UP000184204"/>
    </source>
</evidence>
<keyword evidence="4" id="KW-1185">Reference proteome</keyword>
<dbReference type="KEGG" id="cpro:CPRO_30150"/>
<reference evidence="4" key="2">
    <citation type="submission" date="2016-01" db="EMBL/GenBank/DDBJ databases">
        <authorList>
            <person name="Poehlein A."/>
            <person name="Schlien K."/>
            <person name="Gottschalk G."/>
            <person name="Buckel W."/>
            <person name="Daniel R."/>
        </authorList>
    </citation>
    <scope>NUCLEOTIDE SEQUENCE [LARGE SCALE GENOMIC DNA]</scope>
    <source>
        <strain evidence="4">X2</strain>
    </source>
</reference>
<dbReference type="OrthoDB" id="2064662at2"/>
<organism evidence="3 5">
    <name type="scientific">Anaerotignum propionicum DSM 1682</name>
    <dbReference type="NCBI Taxonomy" id="991789"/>
    <lineage>
        <taxon>Bacteria</taxon>
        <taxon>Bacillati</taxon>
        <taxon>Bacillota</taxon>
        <taxon>Clostridia</taxon>
        <taxon>Lachnospirales</taxon>
        <taxon>Anaerotignaceae</taxon>
        <taxon>Anaerotignum</taxon>
    </lineage>
</organism>
<evidence type="ECO:0000313" key="2">
    <source>
        <dbReference type="EMBL" id="AMJ42541.1"/>
    </source>
</evidence>
<evidence type="ECO:0000313" key="4">
    <source>
        <dbReference type="Proteomes" id="UP000068026"/>
    </source>
</evidence>
<reference evidence="5" key="3">
    <citation type="submission" date="2016-11" db="EMBL/GenBank/DDBJ databases">
        <authorList>
            <person name="Jaros S."/>
            <person name="Januszkiewicz K."/>
            <person name="Wedrychowicz H."/>
        </authorList>
    </citation>
    <scope>NUCLEOTIDE SEQUENCE [LARGE SCALE GENOMIC DNA]</scope>
    <source>
        <strain evidence="5">DSM 1682</strain>
    </source>
</reference>
<dbReference type="Proteomes" id="UP000184204">
    <property type="component" value="Unassembled WGS sequence"/>
</dbReference>
<gene>
    <name evidence="2" type="ORF">CPRO_30150</name>
    <name evidence="3" type="ORF">SAMN02745151_00373</name>
</gene>
<sequence length="68" mass="7884">MQAFLTLAGQFFIILCIQSILEVMAYSRRQNHLLKPISLGCYIASLVLVLHFMQQYIGDIMRAINFIY</sequence>
<keyword evidence="1" id="KW-0472">Membrane</keyword>
<reference evidence="3" key="4">
    <citation type="submission" date="2016-11" db="EMBL/GenBank/DDBJ databases">
        <authorList>
            <person name="Varghese N."/>
            <person name="Submissions S."/>
        </authorList>
    </citation>
    <scope>NUCLEOTIDE SEQUENCE</scope>
    <source>
        <strain evidence="3">DSM 1682</strain>
    </source>
</reference>
<accession>A0A0X8VBJ4</accession>
<name>A0A0X8VBJ4_ANAPI</name>
<evidence type="ECO:0000313" key="3">
    <source>
        <dbReference type="EMBL" id="SHE32006.1"/>
    </source>
</evidence>
<proteinExistence type="predicted"/>
<feature type="transmembrane region" description="Helical" evidence="1">
    <location>
        <begin position="35"/>
        <end position="53"/>
    </location>
</feature>
<dbReference type="AlphaFoldDB" id="A0A0X8VBJ4"/>
<keyword evidence="1" id="KW-1133">Transmembrane helix</keyword>
<dbReference type="EMBL" id="FQUA01000001">
    <property type="protein sequence ID" value="SHE32006.1"/>
    <property type="molecule type" value="Genomic_DNA"/>
</dbReference>
<dbReference type="Proteomes" id="UP000068026">
    <property type="component" value="Chromosome"/>
</dbReference>